<keyword evidence="6" id="KW-0812">Transmembrane</keyword>
<dbReference type="OrthoDB" id="258731at2"/>
<dbReference type="InterPro" id="IPR019734">
    <property type="entry name" value="TPR_rpt"/>
</dbReference>
<feature type="transmembrane region" description="Helical" evidence="6">
    <location>
        <begin position="380"/>
        <end position="397"/>
    </location>
</feature>
<dbReference type="PANTHER" id="PTHR43289:SF6">
    <property type="entry name" value="SERINE_THREONINE-PROTEIN KINASE NEKL-3"/>
    <property type="match status" value="1"/>
</dbReference>
<dbReference type="InterPro" id="IPR008271">
    <property type="entry name" value="Ser/Thr_kinase_AS"/>
</dbReference>
<keyword evidence="6" id="KW-0472">Membrane</keyword>
<name>A0A518EQC3_9BACT</name>
<dbReference type="PROSITE" id="PS50011">
    <property type="entry name" value="PROTEIN_KINASE_DOM"/>
    <property type="match status" value="1"/>
</dbReference>
<accession>A0A518EQC3</accession>
<dbReference type="Pfam" id="PF13424">
    <property type="entry name" value="TPR_12"/>
    <property type="match status" value="1"/>
</dbReference>
<evidence type="ECO:0000256" key="3">
    <source>
        <dbReference type="ARBA" id="ARBA00022777"/>
    </source>
</evidence>
<dbReference type="RefSeq" id="WP_145196348.1">
    <property type="nucleotide sequence ID" value="NZ_CP036434.1"/>
</dbReference>
<dbReference type="GO" id="GO:0004674">
    <property type="term" value="F:protein serine/threonine kinase activity"/>
    <property type="evidence" value="ECO:0007669"/>
    <property type="project" value="UniProtKB-EC"/>
</dbReference>
<evidence type="ECO:0000256" key="5">
    <source>
        <dbReference type="PROSITE-ProRule" id="PRU10141"/>
    </source>
</evidence>
<keyword evidence="4 5" id="KW-0067">ATP-binding</keyword>
<evidence type="ECO:0000313" key="8">
    <source>
        <dbReference type="EMBL" id="QDV06294.1"/>
    </source>
</evidence>
<feature type="binding site" evidence="5">
    <location>
        <position position="115"/>
    </location>
    <ligand>
        <name>ATP</name>
        <dbReference type="ChEBI" id="CHEBI:30616"/>
    </ligand>
</feature>
<protein>
    <submittedName>
        <fullName evidence="8">Serine/threonine-protein kinase PknB</fullName>
        <ecNumber evidence="8">2.7.11.1</ecNumber>
    </submittedName>
</protein>
<dbReference type="EC" id="2.7.11.1" evidence="8"/>
<dbReference type="InterPro" id="IPR011990">
    <property type="entry name" value="TPR-like_helical_dom_sf"/>
</dbReference>
<evidence type="ECO:0000313" key="9">
    <source>
        <dbReference type="Proteomes" id="UP000320390"/>
    </source>
</evidence>
<organism evidence="8 9">
    <name type="scientific">Saltatorellus ferox</name>
    <dbReference type="NCBI Taxonomy" id="2528018"/>
    <lineage>
        <taxon>Bacteria</taxon>
        <taxon>Pseudomonadati</taxon>
        <taxon>Planctomycetota</taxon>
        <taxon>Planctomycetia</taxon>
        <taxon>Planctomycetia incertae sedis</taxon>
        <taxon>Saltatorellus</taxon>
    </lineage>
</organism>
<reference evidence="8 9" key="1">
    <citation type="submission" date="2019-02" db="EMBL/GenBank/DDBJ databases">
        <title>Deep-cultivation of Planctomycetes and their phenomic and genomic characterization uncovers novel biology.</title>
        <authorList>
            <person name="Wiegand S."/>
            <person name="Jogler M."/>
            <person name="Boedeker C."/>
            <person name="Pinto D."/>
            <person name="Vollmers J."/>
            <person name="Rivas-Marin E."/>
            <person name="Kohn T."/>
            <person name="Peeters S.H."/>
            <person name="Heuer A."/>
            <person name="Rast P."/>
            <person name="Oberbeckmann S."/>
            <person name="Bunk B."/>
            <person name="Jeske O."/>
            <person name="Meyerdierks A."/>
            <person name="Storesund J.E."/>
            <person name="Kallscheuer N."/>
            <person name="Luecker S."/>
            <person name="Lage O.M."/>
            <person name="Pohl T."/>
            <person name="Merkel B.J."/>
            <person name="Hornburger P."/>
            <person name="Mueller R.-W."/>
            <person name="Bruemmer F."/>
            <person name="Labrenz M."/>
            <person name="Spormann A.M."/>
            <person name="Op den Camp H."/>
            <person name="Overmann J."/>
            <person name="Amann R."/>
            <person name="Jetten M.S.M."/>
            <person name="Mascher T."/>
            <person name="Medema M.H."/>
            <person name="Devos D.P."/>
            <person name="Kaster A.-K."/>
            <person name="Ovreas L."/>
            <person name="Rohde M."/>
            <person name="Galperin M.Y."/>
            <person name="Jogler C."/>
        </authorList>
    </citation>
    <scope>NUCLEOTIDE SEQUENCE [LARGE SCALE GENOMIC DNA]</scope>
    <source>
        <strain evidence="8 9">Poly30</strain>
    </source>
</reference>
<dbReference type="Proteomes" id="UP000320390">
    <property type="component" value="Chromosome"/>
</dbReference>
<dbReference type="Gene3D" id="3.30.200.20">
    <property type="entry name" value="Phosphorylase Kinase, domain 1"/>
    <property type="match status" value="1"/>
</dbReference>
<dbReference type="SMART" id="SM00028">
    <property type="entry name" value="TPR"/>
    <property type="match status" value="3"/>
</dbReference>
<sequence length="860" mass="96551">MNQDDWTELRQLYDAALPLDDEAREAFLRERCEGRPEQLERLQRLLGAAARMDSRFLEGVAPRIFIPDRTDQIDPETLKNGRVGDYEIQELLGSGGMGLVFKAAHDGSKRVVALKTLRGIFASEDEMRRFRHEFQLLAQLNHPGIARFYEAGTHVVAGQPLPYYTMELVEDGLAITTYAARQRLPQEARLELMEQCAKAVHHGHMKGVIHRDLKPNNLLVDREGTAKVIDFGLARPQDSGALGLSALETAEGSLMGTLPYMSPEHLSGKPLAIDVRSDVYSLGCILWELLSGQPPVPLRDMSFLRAIAQLQQADPRPDAALPQELRWILSKAVSRDPSRRYGSAAEFAEDLARFRAHEPIEAAPPSSWYRIHRMARKYRAFLLTIASIIAALSFGLVRANQATARSEKDRLDAISARDEATEQGNISRTLNQFQTRMFEALGSYAMGSDVRVRDLLDDHVPKLEKIEDPRARLIAKSQLGRGYFRLGALPKAVELLESAKDEAALLFEPMSEYRLDIDLMWADLLEVIGRYSEAIEFTKLIKPRVEQAFGWNHPQYHYVLVNLGICYGRSGQLEEAEAVLQECLEVARAMQPANESMVMADLHRLGQNASTRDRRDEAEAYYVEALQIARDHVAATSLFPVTIRMDRATNLRLMGRSRDAVSELLTCKSDYERLEGSGRNQLQVRAALASALSDAGRTEEALTEIEEAEAFTTAFGDEPNHATFMLALTKADFLVRMERFEEAEPLLERSREHSAKVFGSAEAHRTDFLRLEGKIHRSAGRLDEAISTAREEWDLRKATGGERGFNTLTALGMLVQYLAEKGETSEALALARELVELTDEKDPKHAARVDFRDSLAKQSR</sequence>
<dbReference type="PROSITE" id="PS00108">
    <property type="entry name" value="PROTEIN_KINASE_ST"/>
    <property type="match status" value="1"/>
</dbReference>
<evidence type="ECO:0000256" key="1">
    <source>
        <dbReference type="ARBA" id="ARBA00022679"/>
    </source>
</evidence>
<evidence type="ECO:0000259" key="7">
    <source>
        <dbReference type="PROSITE" id="PS50011"/>
    </source>
</evidence>
<evidence type="ECO:0000256" key="6">
    <source>
        <dbReference type="SAM" id="Phobius"/>
    </source>
</evidence>
<dbReference type="Gene3D" id="1.25.40.10">
    <property type="entry name" value="Tetratricopeptide repeat domain"/>
    <property type="match status" value="2"/>
</dbReference>
<dbReference type="SUPFAM" id="SSF56112">
    <property type="entry name" value="Protein kinase-like (PK-like)"/>
    <property type="match status" value="1"/>
</dbReference>
<dbReference type="InterPro" id="IPR011717">
    <property type="entry name" value="TPR-4"/>
</dbReference>
<keyword evidence="3 8" id="KW-0418">Kinase</keyword>
<proteinExistence type="predicted"/>
<dbReference type="PROSITE" id="PS00107">
    <property type="entry name" value="PROTEIN_KINASE_ATP"/>
    <property type="match status" value="1"/>
</dbReference>
<evidence type="ECO:0000256" key="2">
    <source>
        <dbReference type="ARBA" id="ARBA00022741"/>
    </source>
</evidence>
<feature type="domain" description="Protein kinase" evidence="7">
    <location>
        <begin position="86"/>
        <end position="360"/>
    </location>
</feature>
<dbReference type="SUPFAM" id="SSF48452">
    <property type="entry name" value="TPR-like"/>
    <property type="match status" value="2"/>
</dbReference>
<dbReference type="Pfam" id="PF07721">
    <property type="entry name" value="TPR_4"/>
    <property type="match status" value="1"/>
</dbReference>
<gene>
    <name evidence="8" type="primary">pknB_11</name>
    <name evidence="8" type="ORF">Poly30_18030</name>
</gene>
<keyword evidence="6" id="KW-1133">Transmembrane helix</keyword>
<dbReference type="PANTHER" id="PTHR43289">
    <property type="entry name" value="MITOGEN-ACTIVATED PROTEIN KINASE KINASE KINASE 20-RELATED"/>
    <property type="match status" value="1"/>
</dbReference>
<dbReference type="InterPro" id="IPR011009">
    <property type="entry name" value="Kinase-like_dom_sf"/>
</dbReference>
<keyword evidence="1 8" id="KW-0808">Transferase</keyword>
<dbReference type="EMBL" id="CP036434">
    <property type="protein sequence ID" value="QDV06294.1"/>
    <property type="molecule type" value="Genomic_DNA"/>
</dbReference>
<dbReference type="GO" id="GO:0042802">
    <property type="term" value="F:identical protein binding"/>
    <property type="evidence" value="ECO:0007669"/>
    <property type="project" value="InterPro"/>
</dbReference>
<dbReference type="Gene3D" id="1.10.510.10">
    <property type="entry name" value="Transferase(Phosphotransferase) domain 1"/>
    <property type="match status" value="1"/>
</dbReference>
<evidence type="ECO:0000256" key="4">
    <source>
        <dbReference type="ARBA" id="ARBA00022840"/>
    </source>
</evidence>
<dbReference type="AlphaFoldDB" id="A0A518EQC3"/>
<keyword evidence="9" id="KW-1185">Reference proteome</keyword>
<dbReference type="CDD" id="cd14014">
    <property type="entry name" value="STKc_PknB_like"/>
    <property type="match status" value="1"/>
</dbReference>
<dbReference type="SMART" id="SM00220">
    <property type="entry name" value="S_TKc"/>
    <property type="match status" value="1"/>
</dbReference>
<dbReference type="InterPro" id="IPR017441">
    <property type="entry name" value="Protein_kinase_ATP_BS"/>
</dbReference>
<keyword evidence="2 5" id="KW-0547">Nucleotide-binding</keyword>
<dbReference type="GO" id="GO:0005524">
    <property type="term" value="F:ATP binding"/>
    <property type="evidence" value="ECO:0007669"/>
    <property type="project" value="UniProtKB-UniRule"/>
</dbReference>
<dbReference type="InterPro" id="IPR000719">
    <property type="entry name" value="Prot_kinase_dom"/>
</dbReference>
<dbReference type="Pfam" id="PF00069">
    <property type="entry name" value="Pkinase"/>
    <property type="match status" value="1"/>
</dbReference>